<reference evidence="16 17" key="1">
    <citation type="submission" date="2024-02" db="EMBL/GenBank/DDBJ databases">
        <title>A chromosome-level genome assembly of Drosophila madeirensis, a fruit fly species endemic to Madeira island.</title>
        <authorList>
            <person name="Tomihara K."/>
            <person name="Llopart A."/>
            <person name="Yamamoto D."/>
        </authorList>
    </citation>
    <scope>NUCLEOTIDE SEQUENCE [LARGE SCALE GENOMIC DNA]</scope>
    <source>
        <strain evidence="16 17">RF1</strain>
    </source>
</reference>
<keyword evidence="8" id="KW-0862">Zinc</keyword>
<dbReference type="GO" id="GO:0008270">
    <property type="term" value="F:zinc ion binding"/>
    <property type="evidence" value="ECO:0007669"/>
    <property type="project" value="UniProtKB-KW"/>
</dbReference>
<dbReference type="GO" id="GO:0007399">
    <property type="term" value="P:nervous system development"/>
    <property type="evidence" value="ECO:0007669"/>
    <property type="project" value="UniProtKB-KW"/>
</dbReference>
<feature type="compositionally biased region" description="Low complexity" evidence="14">
    <location>
        <begin position="612"/>
        <end position="630"/>
    </location>
</feature>
<feature type="compositionally biased region" description="Low complexity" evidence="14">
    <location>
        <begin position="295"/>
        <end position="323"/>
    </location>
</feature>
<keyword evidence="11" id="KW-0804">Transcription</keyword>
<accession>A0AAU9FK29</accession>
<dbReference type="FunFam" id="3.30.160.60:FF:000227">
    <property type="entry name" value="fez family zinc finger protein 1"/>
    <property type="match status" value="1"/>
</dbReference>
<dbReference type="InterPro" id="IPR036236">
    <property type="entry name" value="Znf_C2H2_sf"/>
</dbReference>
<feature type="region of interest" description="Disordered" evidence="14">
    <location>
        <begin position="527"/>
        <end position="633"/>
    </location>
</feature>
<keyword evidence="3" id="KW-0217">Developmental protein</keyword>
<evidence type="ECO:0000256" key="7">
    <source>
        <dbReference type="ARBA" id="ARBA00022771"/>
    </source>
</evidence>
<keyword evidence="12" id="KW-0539">Nucleus</keyword>
<evidence type="ECO:0000256" key="4">
    <source>
        <dbReference type="ARBA" id="ARBA00022491"/>
    </source>
</evidence>
<keyword evidence="5" id="KW-0479">Metal-binding</keyword>
<dbReference type="GO" id="GO:0000977">
    <property type="term" value="F:RNA polymerase II transcription regulatory region sequence-specific DNA binding"/>
    <property type="evidence" value="ECO:0007669"/>
    <property type="project" value="TreeGrafter"/>
</dbReference>
<evidence type="ECO:0000256" key="3">
    <source>
        <dbReference type="ARBA" id="ARBA00022473"/>
    </source>
</evidence>
<dbReference type="GO" id="GO:0005634">
    <property type="term" value="C:nucleus"/>
    <property type="evidence" value="ECO:0007669"/>
    <property type="project" value="UniProtKB-SubCell"/>
</dbReference>
<organism evidence="16 17">
    <name type="scientific">Drosophila madeirensis</name>
    <name type="common">Fruit fly</name>
    <dbReference type="NCBI Taxonomy" id="30013"/>
    <lineage>
        <taxon>Eukaryota</taxon>
        <taxon>Metazoa</taxon>
        <taxon>Ecdysozoa</taxon>
        <taxon>Arthropoda</taxon>
        <taxon>Hexapoda</taxon>
        <taxon>Insecta</taxon>
        <taxon>Pterygota</taxon>
        <taxon>Neoptera</taxon>
        <taxon>Endopterygota</taxon>
        <taxon>Diptera</taxon>
        <taxon>Brachycera</taxon>
        <taxon>Muscomorpha</taxon>
        <taxon>Ephydroidea</taxon>
        <taxon>Drosophilidae</taxon>
        <taxon>Drosophila</taxon>
        <taxon>Sophophora</taxon>
    </lineage>
</organism>
<feature type="domain" description="C2H2-type" evidence="15">
    <location>
        <begin position="371"/>
        <end position="398"/>
    </location>
</feature>
<keyword evidence="17" id="KW-1185">Reference proteome</keyword>
<dbReference type="PROSITE" id="PS00028">
    <property type="entry name" value="ZINC_FINGER_C2H2_1"/>
    <property type="match status" value="6"/>
</dbReference>
<keyword evidence="7 13" id="KW-0863">Zinc-finger</keyword>
<dbReference type="EMBL" id="AP029264">
    <property type="protein sequence ID" value="BFF95992.1"/>
    <property type="molecule type" value="Genomic_DNA"/>
</dbReference>
<evidence type="ECO:0000259" key="15">
    <source>
        <dbReference type="PROSITE" id="PS50157"/>
    </source>
</evidence>
<dbReference type="AlphaFoldDB" id="A0AAU9FK29"/>
<feature type="compositionally biased region" description="Polar residues" evidence="14">
    <location>
        <begin position="534"/>
        <end position="579"/>
    </location>
</feature>
<feature type="domain" description="C2H2-type" evidence="15">
    <location>
        <begin position="455"/>
        <end position="482"/>
    </location>
</feature>
<dbReference type="Pfam" id="PF00096">
    <property type="entry name" value="zf-C2H2"/>
    <property type="match status" value="5"/>
</dbReference>
<gene>
    <name evidence="16" type="ORF">DMAD_13280</name>
</gene>
<dbReference type="SUPFAM" id="SSF57667">
    <property type="entry name" value="beta-beta-alpha zinc fingers"/>
    <property type="match status" value="3"/>
</dbReference>
<dbReference type="InterPro" id="IPR050717">
    <property type="entry name" value="C2H2-ZF_Transcription_Reg"/>
</dbReference>
<feature type="domain" description="C2H2-type" evidence="15">
    <location>
        <begin position="427"/>
        <end position="454"/>
    </location>
</feature>
<evidence type="ECO:0000256" key="1">
    <source>
        <dbReference type="ARBA" id="ARBA00004123"/>
    </source>
</evidence>
<name>A0AAU9FK29_DROMD</name>
<dbReference type="GO" id="GO:0000981">
    <property type="term" value="F:DNA-binding transcription factor activity, RNA polymerase II-specific"/>
    <property type="evidence" value="ECO:0007669"/>
    <property type="project" value="TreeGrafter"/>
</dbReference>
<protein>
    <submittedName>
        <fullName evidence="16">Fez family zinc finger protein erm</fullName>
    </submittedName>
</protein>
<sequence length="647" mass="69440">MVYFSPRGMQPCSPAGVIAMMPPSKSPVMESAASDQSNAGGLNQHQNTTTNNGSSSDAKRSCPLKFSIAKIMEPDHKPHQSVAVPPVQRPASASILVDEEEEDADIDADSERSCSPIEVISLEQTPHSAAAVNYDSAFKKYVPGSAGAISSSVSPSASAVQQFVSSRHQELLSQYPLLYYAPNQLMCAAAAAQYAALTAQQQTLASAAHLSSFTASLNASLHHSQSLRRNLGHPLSAAAAVAAAAQSQQVPTMQQTLEKSPVGQRTAHASGLGAPSLKRKRSQPEQGVTTPPPAAAGGAAAATTPTAGTASSSAGPRSRSASPHGSLDDSSPGSANGGKPKTFSCLECGKVFNAHYNLTRHMPVHTGARPFVCKVCGKGFRQASTLCRHKIIHTSEKPHKCQTCGKAFNRSSTLNTHARIHAGYKPFVCEYCGKGFHQKGNYKNHKLTHSGEKAYKCSICNKAFHQIYNLTFHMHTHNDKKPYTCRVCAKGFCRNFDLKKHMRKLHEIGGDLLDDDLPPAYERRREYTRREPLSSYSQASQLTPDSSEGSMSPPINVTTPPLSSGETSNPAWPRSQYQSPAGFHPLAVPPSSLHGDYPAGSAFLQLAHPASQQQQHQQPPHPQHQQQQQQRLSAAALENVPFIAKVF</sequence>
<feature type="domain" description="C2H2-type" evidence="15">
    <location>
        <begin position="343"/>
        <end position="370"/>
    </location>
</feature>
<evidence type="ECO:0000256" key="8">
    <source>
        <dbReference type="ARBA" id="ARBA00022833"/>
    </source>
</evidence>
<dbReference type="Gene3D" id="3.30.160.60">
    <property type="entry name" value="Classic Zinc Finger"/>
    <property type="match status" value="6"/>
</dbReference>
<dbReference type="FunFam" id="3.30.160.60:FF:000251">
    <property type="entry name" value="FEZ family zinc finger 2"/>
    <property type="match status" value="1"/>
</dbReference>
<feature type="region of interest" description="Disordered" evidence="14">
    <location>
        <begin position="20"/>
        <end position="60"/>
    </location>
</feature>
<dbReference type="PROSITE" id="PS50157">
    <property type="entry name" value="ZINC_FINGER_C2H2_2"/>
    <property type="match status" value="6"/>
</dbReference>
<evidence type="ECO:0000256" key="14">
    <source>
        <dbReference type="SAM" id="MobiDB-lite"/>
    </source>
</evidence>
<evidence type="ECO:0000256" key="6">
    <source>
        <dbReference type="ARBA" id="ARBA00022737"/>
    </source>
</evidence>
<feature type="domain" description="C2H2-type" evidence="15">
    <location>
        <begin position="399"/>
        <end position="426"/>
    </location>
</feature>
<dbReference type="PANTHER" id="PTHR14196:SF12">
    <property type="entry name" value="ZINC FINGER PROTEIN 208-LIKE"/>
    <property type="match status" value="1"/>
</dbReference>
<evidence type="ECO:0000256" key="13">
    <source>
        <dbReference type="PROSITE-ProRule" id="PRU00042"/>
    </source>
</evidence>
<dbReference type="Proteomes" id="UP001500889">
    <property type="component" value="Chromosome U"/>
</dbReference>
<dbReference type="FunFam" id="3.30.160.60:FF:000194">
    <property type="entry name" value="Fez family zinc finger protein 2"/>
    <property type="match status" value="1"/>
</dbReference>
<dbReference type="GO" id="GO:0009653">
    <property type="term" value="P:anatomical structure morphogenesis"/>
    <property type="evidence" value="ECO:0007669"/>
    <property type="project" value="UniProtKB-ARBA"/>
</dbReference>
<evidence type="ECO:0000256" key="11">
    <source>
        <dbReference type="ARBA" id="ARBA00023163"/>
    </source>
</evidence>
<dbReference type="FunFam" id="3.30.160.60:FF:000100">
    <property type="entry name" value="Zinc finger 45-like"/>
    <property type="match status" value="1"/>
</dbReference>
<evidence type="ECO:0000256" key="5">
    <source>
        <dbReference type="ARBA" id="ARBA00022723"/>
    </source>
</evidence>
<dbReference type="FunFam" id="3.30.160.60:FF:000103">
    <property type="entry name" value="FEZ family zinc finger 1"/>
    <property type="match status" value="1"/>
</dbReference>
<dbReference type="SMART" id="SM00355">
    <property type="entry name" value="ZnF_C2H2"/>
    <property type="match status" value="6"/>
</dbReference>
<dbReference type="Pfam" id="PF13912">
    <property type="entry name" value="zf-C2H2_6"/>
    <property type="match status" value="1"/>
</dbReference>
<comment type="similarity">
    <text evidence="2">Belongs to the krueppel C2H2-type zinc-finger protein family.</text>
</comment>
<keyword evidence="9" id="KW-0524">Neurogenesis</keyword>
<dbReference type="FunFam" id="3.30.160.60:FF:000164">
    <property type="entry name" value="Fez family zinc finger protein 2"/>
    <property type="match status" value="1"/>
</dbReference>
<proteinExistence type="inferred from homology"/>
<evidence type="ECO:0000256" key="2">
    <source>
        <dbReference type="ARBA" id="ARBA00006991"/>
    </source>
</evidence>
<evidence type="ECO:0000313" key="16">
    <source>
        <dbReference type="EMBL" id="BFF95992.1"/>
    </source>
</evidence>
<evidence type="ECO:0000313" key="17">
    <source>
        <dbReference type="Proteomes" id="UP001500889"/>
    </source>
</evidence>
<dbReference type="InterPro" id="IPR013087">
    <property type="entry name" value="Znf_C2H2_type"/>
</dbReference>
<feature type="region of interest" description="Disordered" evidence="14">
    <location>
        <begin position="250"/>
        <end position="338"/>
    </location>
</feature>
<keyword evidence="6" id="KW-0677">Repeat</keyword>
<keyword evidence="4" id="KW-0678">Repressor</keyword>
<evidence type="ECO:0000256" key="12">
    <source>
        <dbReference type="ARBA" id="ARBA00023242"/>
    </source>
</evidence>
<feature type="domain" description="C2H2-type" evidence="15">
    <location>
        <begin position="483"/>
        <end position="506"/>
    </location>
</feature>
<feature type="compositionally biased region" description="Polar residues" evidence="14">
    <location>
        <begin position="33"/>
        <end position="56"/>
    </location>
</feature>
<keyword evidence="10" id="KW-0805">Transcription regulation</keyword>
<evidence type="ECO:0000256" key="9">
    <source>
        <dbReference type="ARBA" id="ARBA00022902"/>
    </source>
</evidence>
<dbReference type="PANTHER" id="PTHR14196">
    <property type="entry name" value="ODD-SKIPPED - RELATED"/>
    <property type="match status" value="1"/>
</dbReference>
<evidence type="ECO:0000256" key="10">
    <source>
        <dbReference type="ARBA" id="ARBA00023015"/>
    </source>
</evidence>
<comment type="subcellular location">
    <subcellularLocation>
        <location evidence="1">Nucleus</location>
    </subcellularLocation>
</comment>